<evidence type="ECO:0000256" key="1">
    <source>
        <dbReference type="ARBA" id="ARBA00023239"/>
    </source>
</evidence>
<dbReference type="RefSeq" id="WP_309204475.1">
    <property type="nucleotide sequence ID" value="NZ_CP133548.1"/>
</dbReference>
<keyword evidence="2" id="KW-0119">Carbohydrate metabolism</keyword>
<dbReference type="GO" id="GO:0000272">
    <property type="term" value="P:polysaccharide catabolic process"/>
    <property type="evidence" value="ECO:0007669"/>
    <property type="project" value="UniProtKB-KW"/>
</dbReference>
<feature type="compositionally biased region" description="Low complexity" evidence="3">
    <location>
        <begin position="304"/>
        <end position="317"/>
    </location>
</feature>
<dbReference type="InterPro" id="IPR011050">
    <property type="entry name" value="Pectin_lyase_fold/virulence"/>
</dbReference>
<gene>
    <name evidence="5" type="ORF">Q9312_05050</name>
</gene>
<keyword evidence="2" id="KW-0964">Secreted</keyword>
<keyword evidence="6" id="KW-1185">Reference proteome</keyword>
<evidence type="ECO:0000256" key="2">
    <source>
        <dbReference type="RuleBase" id="RU361173"/>
    </source>
</evidence>
<comment type="subcellular location">
    <subcellularLocation>
        <location evidence="2">Secreted</location>
    </subcellularLocation>
</comment>
<dbReference type="InterPro" id="IPR002022">
    <property type="entry name" value="Pec_lyase"/>
</dbReference>
<accession>A0AA51RX37</accession>
<dbReference type="KEGG" id="plei:Q9312_05050"/>
<dbReference type="GO" id="GO:0030570">
    <property type="term" value="F:pectate lyase activity"/>
    <property type="evidence" value="ECO:0007669"/>
    <property type="project" value="InterPro"/>
</dbReference>
<evidence type="ECO:0000259" key="4">
    <source>
        <dbReference type="SMART" id="SM00656"/>
    </source>
</evidence>
<dbReference type="InterPro" id="IPR045032">
    <property type="entry name" value="PEL"/>
</dbReference>
<feature type="region of interest" description="Disordered" evidence="3">
    <location>
        <begin position="267"/>
        <end position="318"/>
    </location>
</feature>
<name>A0AA51RX37_9GAMM</name>
<dbReference type="PANTHER" id="PTHR31683:SF18">
    <property type="entry name" value="PECTATE LYASE 21-RELATED"/>
    <property type="match status" value="1"/>
</dbReference>
<protein>
    <recommendedName>
        <fullName evidence="4">Pectate lyase domain-containing protein</fullName>
    </recommendedName>
</protein>
<dbReference type="AlphaFoldDB" id="A0AA51RX37"/>
<dbReference type="InterPro" id="IPR012334">
    <property type="entry name" value="Pectin_lyas_fold"/>
</dbReference>
<dbReference type="PANTHER" id="PTHR31683">
    <property type="entry name" value="PECTATE LYASE 18-RELATED"/>
    <property type="match status" value="1"/>
</dbReference>
<keyword evidence="1 2" id="KW-0456">Lyase</keyword>
<evidence type="ECO:0000313" key="5">
    <source>
        <dbReference type="EMBL" id="WMS89207.1"/>
    </source>
</evidence>
<organism evidence="5 6">
    <name type="scientific">Pleionea litopenaei</name>
    <dbReference type="NCBI Taxonomy" id="3070815"/>
    <lineage>
        <taxon>Bacteria</taxon>
        <taxon>Pseudomonadati</taxon>
        <taxon>Pseudomonadota</taxon>
        <taxon>Gammaproteobacteria</taxon>
        <taxon>Oceanospirillales</taxon>
        <taxon>Pleioneaceae</taxon>
        <taxon>Pleionea</taxon>
    </lineage>
</organism>
<dbReference type="SMART" id="SM00656">
    <property type="entry name" value="Amb_all"/>
    <property type="match status" value="1"/>
</dbReference>
<feature type="domain" description="Pectate lyase" evidence="4">
    <location>
        <begin position="1"/>
        <end position="193"/>
    </location>
</feature>
<reference evidence="5 6" key="1">
    <citation type="submission" date="2023-08" db="EMBL/GenBank/DDBJ databases">
        <title>Pleionea litopenaei sp. nov., isolated from stomach of juvenile Litopenaeus vannamei.</title>
        <authorList>
            <person name="Rho A.M."/>
            <person name="Hwang C.Y."/>
        </authorList>
    </citation>
    <scope>NUCLEOTIDE SEQUENCE [LARGE SCALE GENOMIC DNA]</scope>
    <source>
        <strain evidence="5 6">HL-JVS1</strain>
    </source>
</reference>
<comment type="similarity">
    <text evidence="2">Belongs to the polysaccharide lyase 1 family.</text>
</comment>
<dbReference type="Gene3D" id="2.160.20.10">
    <property type="entry name" value="Single-stranded right-handed beta-helix, Pectin lyase-like"/>
    <property type="match status" value="1"/>
</dbReference>
<dbReference type="SUPFAM" id="SSF51126">
    <property type="entry name" value="Pectin lyase-like"/>
    <property type="match status" value="1"/>
</dbReference>
<dbReference type="GO" id="GO:0005576">
    <property type="term" value="C:extracellular region"/>
    <property type="evidence" value="ECO:0007669"/>
    <property type="project" value="UniProtKB-SubCell"/>
</dbReference>
<dbReference type="Gene3D" id="2.60.120.260">
    <property type="entry name" value="Galactose-binding domain-like"/>
    <property type="match status" value="1"/>
</dbReference>
<proteinExistence type="inferred from homology"/>
<sequence>MIIDGRITPENTGQKQIDIKRVKNLTIQGQLGGAEFSGIGIKITDSQNIILRNLIIHHVDIGAKDALGIEGDSHHIWVDHNEFFASLAVHEDYYDRLFDTKRGARNITVSYNYFHDSWKASLHGSSDSDWGERKITFHHNRFENINSRAPLFRFGIGHVFNNYYLNVQDSGINSRMDAKLRVEQNVFEQSHNPIVSFYSDRVGYWDLRNNLLDGVSWKASSDGEIAGEAMKSTTSVELPYRYYMDPSHCVREMVLAAAGAGKGLVRSDGQCNLVPDGSTNPPEPPTPPNPEPPNDGDNLALNAGSDGSSEQSGSSYSNVRDGDLNSFWMPRSATQESISIKRMQPFNKIIIRERNFATRSWRLIDESNQVTLAAGEQLGPETVIQGLPLLSIDKVTLAIDHASKLVQIAEFELYHSTASDTMKWLPKEAMLCSSEHQFCAFEGVKTVYYGAADRYYIQIHRDGVHCNNQVFGDPLFGTIKSCFVLP</sequence>
<dbReference type="EMBL" id="CP133548">
    <property type="protein sequence ID" value="WMS89207.1"/>
    <property type="molecule type" value="Genomic_DNA"/>
</dbReference>
<evidence type="ECO:0000256" key="3">
    <source>
        <dbReference type="SAM" id="MobiDB-lite"/>
    </source>
</evidence>
<dbReference type="Pfam" id="PF00544">
    <property type="entry name" value="Pectate_lyase_4"/>
    <property type="match status" value="1"/>
</dbReference>
<keyword evidence="2" id="KW-0624">Polysaccharide degradation</keyword>
<feature type="compositionally biased region" description="Pro residues" evidence="3">
    <location>
        <begin position="281"/>
        <end position="293"/>
    </location>
</feature>
<dbReference type="Proteomes" id="UP001239782">
    <property type="component" value="Chromosome"/>
</dbReference>
<evidence type="ECO:0000313" key="6">
    <source>
        <dbReference type="Proteomes" id="UP001239782"/>
    </source>
</evidence>